<dbReference type="Pfam" id="PF01261">
    <property type="entry name" value="AP_endonuc_2"/>
    <property type="match status" value="1"/>
</dbReference>
<feature type="domain" description="Xylose isomerase-like TIM barrel" evidence="1">
    <location>
        <begin position="24"/>
        <end position="270"/>
    </location>
</feature>
<dbReference type="Proteomes" id="UP001321741">
    <property type="component" value="Chromosome"/>
</dbReference>
<protein>
    <recommendedName>
        <fullName evidence="1">Xylose isomerase-like TIM barrel domain-containing protein</fullName>
    </recommendedName>
</protein>
<gene>
    <name evidence="2" type="ORF">KIM322_01900</name>
</gene>
<reference evidence="2 3" key="1">
    <citation type="journal article" date="2023" name="Microbiol. Spectr.">
        <title>Symbiosis of Carpenter Bees with Uncharacterized Lactic Acid Bacteria Showing NAD Auxotrophy.</title>
        <authorList>
            <person name="Kawasaki S."/>
            <person name="Ozawa K."/>
            <person name="Mori T."/>
            <person name="Yamamoto A."/>
            <person name="Ito M."/>
            <person name="Ohkuma M."/>
            <person name="Sakamoto M."/>
            <person name="Matsutani M."/>
        </authorList>
    </citation>
    <scope>NUCLEOTIDE SEQUENCE [LARGE SCALE GENOMIC DNA]</scope>
    <source>
        <strain evidence="2 3">Kim32-2</strain>
    </source>
</reference>
<dbReference type="InterPro" id="IPR036237">
    <property type="entry name" value="Xyl_isomerase-like_sf"/>
</dbReference>
<dbReference type="PANTHER" id="PTHR12110">
    <property type="entry name" value="HYDROXYPYRUVATE ISOMERASE"/>
    <property type="match status" value="1"/>
</dbReference>
<accession>A0ABN6SIM7</accession>
<dbReference type="RefSeq" id="WP_317637653.1">
    <property type="nucleotide sequence ID" value="NZ_AP026803.1"/>
</dbReference>
<evidence type="ECO:0000313" key="3">
    <source>
        <dbReference type="Proteomes" id="UP001321741"/>
    </source>
</evidence>
<organism evidence="2 3">
    <name type="scientific">Lactobacillus xylocopicola</name>
    <dbReference type="NCBI Taxonomy" id="2976676"/>
    <lineage>
        <taxon>Bacteria</taxon>
        <taxon>Bacillati</taxon>
        <taxon>Bacillota</taxon>
        <taxon>Bacilli</taxon>
        <taxon>Lactobacillales</taxon>
        <taxon>Lactobacillaceae</taxon>
        <taxon>Lactobacillus</taxon>
    </lineage>
</organism>
<sequence>MITNSNLCLNRKVLPGLPVAEFIKLAHDLGIKHVELRNDLAGAPNNANILDGMSISEFNDLLTKYDVQVEDINSIGNTDSLVQKNSNLDDLDEMIAIAKGIGAKKILFCPVMDKNDPRSDNDKFSEGVKTIKLFSNRLQAEGMFGLFETLGFPESSIRTPFRAIDIIEAANATNFKVVADLFHWFMGGVSPEDLFTKLDVAKVGLIHMSTVEVQLPKEELSDQNRVLLRDPNQDAISAYASINWFANSDFRGLFSFEPFSDELRKWDYKTAKNNLLTSIKLIENI</sequence>
<dbReference type="Gene3D" id="3.20.20.150">
    <property type="entry name" value="Divalent-metal-dependent TIM barrel enzymes"/>
    <property type="match status" value="1"/>
</dbReference>
<dbReference type="InterPro" id="IPR013022">
    <property type="entry name" value="Xyl_isomerase-like_TIM-brl"/>
</dbReference>
<dbReference type="SUPFAM" id="SSF51658">
    <property type="entry name" value="Xylose isomerase-like"/>
    <property type="match status" value="1"/>
</dbReference>
<dbReference type="PANTHER" id="PTHR12110:SF21">
    <property type="entry name" value="XYLOSE ISOMERASE-LIKE TIM BARREL DOMAIN-CONTAINING PROTEIN"/>
    <property type="match status" value="1"/>
</dbReference>
<dbReference type="EMBL" id="AP026803">
    <property type="protein sequence ID" value="BDR59929.1"/>
    <property type="molecule type" value="Genomic_DNA"/>
</dbReference>
<keyword evidence="3" id="KW-1185">Reference proteome</keyword>
<proteinExistence type="predicted"/>
<evidence type="ECO:0000313" key="2">
    <source>
        <dbReference type="EMBL" id="BDR59929.1"/>
    </source>
</evidence>
<dbReference type="InterPro" id="IPR050312">
    <property type="entry name" value="IolE/XylAMocC-like"/>
</dbReference>
<evidence type="ECO:0000259" key="1">
    <source>
        <dbReference type="Pfam" id="PF01261"/>
    </source>
</evidence>
<name>A0ABN6SIM7_9LACO</name>